<dbReference type="Proteomes" id="UP001144096">
    <property type="component" value="Unassembled WGS sequence"/>
</dbReference>
<dbReference type="RefSeq" id="WP_257918315.1">
    <property type="nucleotide sequence ID" value="NZ_JAMXQV010000001.1"/>
</dbReference>
<sequence>MSVITHAPAKPLITRGLAATAGAAAATAAIAAAGDFAGIGAVVDGAPIPASGFAVLTAICAVAGLVLALVLARVARHPRPAFVRTTLVLTALSLVPDALADATVTTKGLLVLTHLVAATIVIPALARRLPA</sequence>
<keyword evidence="2" id="KW-0732">Signal</keyword>
<feature type="transmembrane region" description="Helical" evidence="1">
    <location>
        <begin position="53"/>
        <end position="74"/>
    </location>
</feature>
<dbReference type="EMBL" id="JAMXQV010000001">
    <property type="protein sequence ID" value="MCR6481688.1"/>
    <property type="molecule type" value="Genomic_DNA"/>
</dbReference>
<feature type="transmembrane region" description="Helical" evidence="1">
    <location>
        <begin position="12"/>
        <end position="33"/>
    </location>
</feature>
<evidence type="ECO:0000256" key="2">
    <source>
        <dbReference type="SAM" id="SignalP"/>
    </source>
</evidence>
<keyword evidence="1" id="KW-1133">Transmembrane helix</keyword>
<feature type="chain" id="PRO_5040911944" evidence="2">
    <location>
        <begin position="32"/>
        <end position="131"/>
    </location>
</feature>
<dbReference type="Pfam" id="PF19545">
    <property type="entry name" value="DUF6069"/>
    <property type="match status" value="1"/>
</dbReference>
<dbReference type="InterPro" id="IPR045713">
    <property type="entry name" value="DUF6069"/>
</dbReference>
<keyword evidence="1" id="KW-0812">Transmembrane</keyword>
<evidence type="ECO:0000256" key="1">
    <source>
        <dbReference type="SAM" id="Phobius"/>
    </source>
</evidence>
<accession>A0A9X2SHC5</accession>
<feature type="signal peptide" evidence="2">
    <location>
        <begin position="1"/>
        <end position="31"/>
    </location>
</feature>
<comment type="caution">
    <text evidence="3">The sequence shown here is derived from an EMBL/GenBank/DDBJ whole genome shotgun (WGS) entry which is preliminary data.</text>
</comment>
<keyword evidence="4" id="KW-1185">Reference proteome</keyword>
<dbReference type="AlphaFoldDB" id="A0A9X2SHC5"/>
<keyword evidence="1" id="KW-0472">Membrane</keyword>
<evidence type="ECO:0000313" key="3">
    <source>
        <dbReference type="EMBL" id="MCR6481688.1"/>
    </source>
</evidence>
<organism evidence="3 4">
    <name type="scientific">Amycolatopsis iheyensis</name>
    <dbReference type="NCBI Taxonomy" id="2945988"/>
    <lineage>
        <taxon>Bacteria</taxon>
        <taxon>Bacillati</taxon>
        <taxon>Actinomycetota</taxon>
        <taxon>Actinomycetes</taxon>
        <taxon>Pseudonocardiales</taxon>
        <taxon>Pseudonocardiaceae</taxon>
        <taxon>Amycolatopsis</taxon>
    </lineage>
</organism>
<name>A0A9X2SHC5_9PSEU</name>
<reference evidence="3" key="1">
    <citation type="submission" date="2022-06" db="EMBL/GenBank/DDBJ databases">
        <title>Amycolatopsis iheyaensis sp. nov., a new species of the genus Amycolatopsis isolated from soil in Iheya island, Japan.</title>
        <authorList>
            <person name="Ngamcharungchit C."/>
            <person name="Kanto H."/>
            <person name="Take A."/>
            <person name="Intra B."/>
            <person name="Matsumoto A."/>
            <person name="Panbangred W."/>
            <person name="Inahashi Y."/>
        </authorList>
    </citation>
    <scope>NUCLEOTIDE SEQUENCE</scope>
    <source>
        <strain evidence="3">OK19-0408</strain>
    </source>
</reference>
<protein>
    <submittedName>
        <fullName evidence="3">DUF6069 family protein</fullName>
    </submittedName>
</protein>
<proteinExistence type="predicted"/>
<evidence type="ECO:0000313" key="4">
    <source>
        <dbReference type="Proteomes" id="UP001144096"/>
    </source>
</evidence>
<feature type="transmembrane region" description="Helical" evidence="1">
    <location>
        <begin position="106"/>
        <end position="126"/>
    </location>
</feature>
<gene>
    <name evidence="3" type="ORF">M8542_02550</name>
</gene>